<dbReference type="AlphaFoldDB" id="A0A193QIZ3"/>
<dbReference type="EMBL" id="LN854557">
    <property type="protein sequence ID" value="CRL45136.1"/>
    <property type="molecule type" value="Genomic_DNA"/>
</dbReference>
<evidence type="ECO:0000313" key="2">
    <source>
        <dbReference type="Proteomes" id="UP000245838"/>
    </source>
</evidence>
<protein>
    <submittedName>
        <fullName evidence="1">Uncharacterized protein</fullName>
    </submittedName>
</protein>
<accession>A0A193QIZ3</accession>
<dbReference type="OrthoDB" id="6640276at2"/>
<evidence type="ECO:0000313" key="1">
    <source>
        <dbReference type="EMBL" id="CRL45136.1"/>
    </source>
</evidence>
<dbReference type="RefSeq" id="WP_148203465.1">
    <property type="nucleotide sequence ID" value="NC_007712.1"/>
</dbReference>
<reference evidence="1 2" key="1">
    <citation type="submission" date="2015-05" db="EMBL/GenBank/DDBJ databases">
        <authorList>
            <person name="Goodhead I."/>
        </authorList>
    </citation>
    <scope>NUCLEOTIDE SEQUENCE [LARGE SCALE GENOMIC DNA]</scope>
    <source>
        <strain evidence="2">morsitans</strain>
    </source>
</reference>
<organism evidence="1 2">
    <name type="scientific">Sodalis glossinidius (strain morsitans)</name>
    <dbReference type="NCBI Taxonomy" id="343509"/>
    <lineage>
        <taxon>Bacteria</taxon>
        <taxon>Pseudomonadati</taxon>
        <taxon>Pseudomonadota</taxon>
        <taxon>Gammaproteobacteria</taxon>
        <taxon>Enterobacterales</taxon>
        <taxon>Bruguierivoracaceae</taxon>
        <taxon>Sodalis</taxon>
    </lineage>
</organism>
<dbReference type="Proteomes" id="UP000245838">
    <property type="component" value="Chromosome sggmmb4_Chromosome"/>
</dbReference>
<gene>
    <name evidence="1" type="ORF">SGGMMB4_02680</name>
</gene>
<proteinExistence type="predicted"/>
<name>A0A193QIZ3_SODGM</name>
<sequence length="127" mass="14921">MTSIIGRRDYRPLYVIRQRLDMSLAIKGDEMNIETENEIRRTVERFTPEQEESLAKEVEWSNNEWSYEYLAQKLAKVISGCGEKALLLAMQNNDEFMIAVYNMVAQAVKNQRAIDMLYYHETFDEVA</sequence>